<evidence type="ECO:0008006" key="3">
    <source>
        <dbReference type="Google" id="ProtNLM"/>
    </source>
</evidence>
<dbReference type="EMBL" id="BJYI01000026">
    <property type="protein sequence ID" value="GEN74099.1"/>
    <property type="molecule type" value="Genomic_DNA"/>
</dbReference>
<evidence type="ECO:0000313" key="1">
    <source>
        <dbReference type="EMBL" id="GEN74099.1"/>
    </source>
</evidence>
<dbReference type="AlphaFoldDB" id="A0A511YFY8"/>
<dbReference type="OrthoDB" id="799784at2"/>
<reference evidence="1 2" key="1">
    <citation type="submission" date="2019-07" db="EMBL/GenBank/DDBJ databases">
        <title>Whole genome shotgun sequence of Chryseobacterium lathyri NBRC 105250.</title>
        <authorList>
            <person name="Hosoyama A."/>
            <person name="Uohara A."/>
            <person name="Ohji S."/>
            <person name="Ichikawa N."/>
        </authorList>
    </citation>
    <scope>NUCLEOTIDE SEQUENCE [LARGE SCALE GENOMIC DNA]</scope>
    <source>
        <strain evidence="1 2">NBRC 105250</strain>
    </source>
</reference>
<evidence type="ECO:0000313" key="2">
    <source>
        <dbReference type="Proteomes" id="UP000321150"/>
    </source>
</evidence>
<gene>
    <name evidence="1" type="ORF">CLA01_41710</name>
</gene>
<protein>
    <recommendedName>
        <fullName evidence="3">DUF551 domain-containing protein</fullName>
    </recommendedName>
</protein>
<name>A0A511YFY8_9FLAO</name>
<dbReference type="Proteomes" id="UP000321150">
    <property type="component" value="Unassembled WGS sequence"/>
</dbReference>
<proteinExistence type="predicted"/>
<dbReference type="RefSeq" id="WP_111960155.1">
    <property type="nucleotide sequence ID" value="NZ_BJYI01000026.1"/>
</dbReference>
<organism evidence="1 2">
    <name type="scientific">Chryseobacterium lathyri</name>
    <dbReference type="NCBI Taxonomy" id="395933"/>
    <lineage>
        <taxon>Bacteria</taxon>
        <taxon>Pseudomonadati</taxon>
        <taxon>Bacteroidota</taxon>
        <taxon>Flavobacteriia</taxon>
        <taxon>Flavobacteriales</taxon>
        <taxon>Weeksellaceae</taxon>
        <taxon>Chryseobacterium group</taxon>
        <taxon>Chryseobacterium</taxon>
    </lineage>
</organism>
<accession>A0A511YFY8</accession>
<sequence length="148" mass="17374">MTKQEIIQKAYGKHWEAVKDFVNMEDGSCCGVEYSGWKQINNHPSLNEMGIYQEDNFAKTWYDPHQNKHFWIPISLENIENNNGWIKIESEDNLPTDTNVNYFYCQMGNFSNRSTSAMDLAASYRFYKDSNAELTHYKPVEKPKPPIY</sequence>
<comment type="caution">
    <text evidence="1">The sequence shown here is derived from an EMBL/GenBank/DDBJ whole genome shotgun (WGS) entry which is preliminary data.</text>
</comment>